<evidence type="ECO:0000313" key="7">
    <source>
        <dbReference type="Proteomes" id="UP000218418"/>
    </source>
</evidence>
<dbReference type="PANTHER" id="PTHR12154">
    <property type="entry name" value="GLYCOSYL TRANSFERASE-RELATED"/>
    <property type="match status" value="1"/>
</dbReference>
<dbReference type="PANTHER" id="PTHR12154:SF4">
    <property type="entry name" value="UDP-N-ACETYLGLUCOSAMINE TRANSFERASE SUBUNIT ALG14 HOMOLOG"/>
    <property type="match status" value="1"/>
</dbReference>
<keyword evidence="7" id="KW-1185">Reference proteome</keyword>
<evidence type="ECO:0000256" key="1">
    <source>
        <dbReference type="ARBA" id="ARBA00004389"/>
    </source>
</evidence>
<dbReference type="GO" id="GO:0004577">
    <property type="term" value="F:N-acetylglucosaminyldiphosphodolichol N-acetylglucosaminyltransferase activity"/>
    <property type="evidence" value="ECO:0007669"/>
    <property type="project" value="TreeGrafter"/>
</dbReference>
<keyword evidence="3" id="KW-0256">Endoplasmic reticulum</keyword>
<dbReference type="Pfam" id="PF08660">
    <property type="entry name" value="Alg14"/>
    <property type="match status" value="1"/>
</dbReference>
<dbReference type="Gene3D" id="3.40.50.2000">
    <property type="entry name" value="Glycogen Phosphorylase B"/>
    <property type="match status" value="1"/>
</dbReference>
<evidence type="ECO:0000256" key="3">
    <source>
        <dbReference type="ARBA" id="ARBA00022824"/>
    </source>
</evidence>
<dbReference type="InterPro" id="IPR013969">
    <property type="entry name" value="Oligosacch_biosynth_Alg14"/>
</dbReference>
<comment type="subcellular location">
    <subcellularLocation>
        <location evidence="1">Endoplasmic reticulum membrane</location>
        <topology evidence="1">Single-pass membrane protein</topology>
    </subcellularLocation>
</comment>
<sequence length="201" mass="23148">MTRTLNAGSSPALIIHSLRYCIRSLILHFCCVSTVQIFNSVLFSAKCHKGEKSMKLMLVCTSGGHFSTMRRLESFWSNHERIWVTDWKKDTKLLENQEKVHWLPYQAPRDVWALWRNIPQVFKIVYLEQPDVVISTGASIAIGFALAAKLLGKRFVYVESISRSEELSLSGKLVYPLSDEFYVQWPNLCHKYPKAIFKGYA</sequence>
<keyword evidence="5" id="KW-0472">Membrane</keyword>
<gene>
    <name evidence="6" type="ORF">NIES267_07100</name>
</gene>
<dbReference type="Proteomes" id="UP000218418">
    <property type="component" value="Chromosome"/>
</dbReference>
<dbReference type="SUPFAM" id="SSF53756">
    <property type="entry name" value="UDP-Glycosyltransferase/glycogen phosphorylase"/>
    <property type="match status" value="1"/>
</dbReference>
<evidence type="ECO:0000256" key="2">
    <source>
        <dbReference type="ARBA" id="ARBA00022692"/>
    </source>
</evidence>
<evidence type="ECO:0000256" key="5">
    <source>
        <dbReference type="ARBA" id="ARBA00023136"/>
    </source>
</evidence>
<reference evidence="6 7" key="1">
    <citation type="submission" date="2017-06" db="EMBL/GenBank/DDBJ databases">
        <title>Genome sequencing of cyanobaciteial culture collection at National Institute for Environmental Studies (NIES).</title>
        <authorList>
            <person name="Hirose Y."/>
            <person name="Shimura Y."/>
            <person name="Fujisawa T."/>
            <person name="Nakamura Y."/>
            <person name="Kawachi M."/>
        </authorList>
    </citation>
    <scope>NUCLEOTIDE SEQUENCE [LARGE SCALE GENOMIC DNA]</scope>
    <source>
        <strain evidence="6 7">NIES-267</strain>
    </source>
</reference>
<name>A0A1Z4LJ39_9CYAN</name>
<protein>
    <submittedName>
        <fullName evidence="6">Putative glucosyltransferase EpsE homolog</fullName>
    </submittedName>
</protein>
<keyword evidence="6" id="KW-0808">Transferase</keyword>
<keyword evidence="2" id="KW-0812">Transmembrane</keyword>
<evidence type="ECO:0000256" key="4">
    <source>
        <dbReference type="ARBA" id="ARBA00022989"/>
    </source>
</evidence>
<accession>A0A1Z4LJ39</accession>
<dbReference type="AlphaFoldDB" id="A0A1Z4LJ39"/>
<organism evidence="6 7">
    <name type="scientific">Calothrix parasitica NIES-267</name>
    <dbReference type="NCBI Taxonomy" id="1973488"/>
    <lineage>
        <taxon>Bacteria</taxon>
        <taxon>Bacillati</taxon>
        <taxon>Cyanobacteriota</taxon>
        <taxon>Cyanophyceae</taxon>
        <taxon>Nostocales</taxon>
        <taxon>Calotrichaceae</taxon>
        <taxon>Calothrix</taxon>
    </lineage>
</organism>
<proteinExistence type="predicted"/>
<dbReference type="GO" id="GO:0006488">
    <property type="term" value="P:dolichol-linked oligosaccharide biosynthetic process"/>
    <property type="evidence" value="ECO:0007669"/>
    <property type="project" value="InterPro"/>
</dbReference>
<keyword evidence="4" id="KW-1133">Transmembrane helix</keyword>
<dbReference type="NCBIfam" id="NF041549">
    <property type="entry name" value="PssD"/>
    <property type="match status" value="1"/>
</dbReference>
<evidence type="ECO:0000313" key="6">
    <source>
        <dbReference type="EMBL" id="BAY81235.1"/>
    </source>
</evidence>
<dbReference type="EMBL" id="AP018227">
    <property type="protein sequence ID" value="BAY81235.1"/>
    <property type="molecule type" value="Genomic_DNA"/>
</dbReference>